<keyword evidence="3 5" id="KW-1133">Transmembrane helix</keyword>
<dbReference type="PANTHER" id="PTHR43066:SF11">
    <property type="entry name" value="PEPTIDASE S54 RHOMBOID DOMAIN-CONTAINING PROTEIN"/>
    <property type="match status" value="1"/>
</dbReference>
<dbReference type="SUPFAM" id="SSF144091">
    <property type="entry name" value="Rhomboid-like"/>
    <property type="match status" value="1"/>
</dbReference>
<comment type="subcellular location">
    <subcellularLocation>
        <location evidence="1">Membrane</location>
        <topology evidence="1">Multi-pass membrane protein</topology>
    </subcellularLocation>
</comment>
<feature type="transmembrane region" description="Helical" evidence="5">
    <location>
        <begin position="18"/>
        <end position="41"/>
    </location>
</feature>
<feature type="transmembrane region" description="Helical" evidence="5">
    <location>
        <begin position="151"/>
        <end position="173"/>
    </location>
</feature>
<dbReference type="OrthoDB" id="680602at2"/>
<dbReference type="Proteomes" id="UP000242687">
    <property type="component" value="Unassembled WGS sequence"/>
</dbReference>
<evidence type="ECO:0000313" key="9">
    <source>
        <dbReference type="Proteomes" id="UP000242687"/>
    </source>
</evidence>
<feature type="domain" description="Peptidase S54 rhomboid" evidence="6">
    <location>
        <begin position="57"/>
        <end position="196"/>
    </location>
</feature>
<dbReference type="EMBL" id="PGFJ01000001">
    <property type="protein sequence ID" value="PJJ83944.1"/>
    <property type="molecule type" value="Genomic_DNA"/>
</dbReference>
<gene>
    <name evidence="8" type="ORF">CLV57_0940</name>
</gene>
<accession>A0A2H9VT11</accession>
<organism evidence="8 9">
    <name type="scientific">Mucilaginibacter auburnensis</name>
    <dbReference type="NCBI Taxonomy" id="1457233"/>
    <lineage>
        <taxon>Bacteria</taxon>
        <taxon>Pseudomonadati</taxon>
        <taxon>Bacteroidota</taxon>
        <taxon>Sphingobacteriia</taxon>
        <taxon>Sphingobacteriales</taxon>
        <taxon>Sphingobacteriaceae</taxon>
        <taxon>Mucilaginibacter</taxon>
    </lineage>
</organism>
<evidence type="ECO:0000259" key="6">
    <source>
        <dbReference type="Pfam" id="PF01694"/>
    </source>
</evidence>
<dbReference type="GO" id="GO:0006508">
    <property type="term" value="P:proteolysis"/>
    <property type="evidence" value="ECO:0007669"/>
    <property type="project" value="UniProtKB-KW"/>
</dbReference>
<name>A0A2H9VT11_9SPHI</name>
<protein>
    <submittedName>
        <fullName evidence="8">Membrane associated rhomboid family serine protease</fullName>
    </submittedName>
</protein>
<sequence length="271" mass="30402">MSFLENTRLRTTKPDSKLFLLIGVNVVVFLLAITPAKQIIASYFAVPGGFSALAIRPWTPITYMFTHLNFFHLLYNMLWLYWMGQIFEEFLGYKRTVGLYLMGGLTGAIFYILLFTLLPSFTGRIMVGASASVMAIIVAAATLVPNYKISVIILGELSIKWVAILFIVLSFLGLKGANAGGEIAHLGGALIGFIYIKQLQRGNDWIESLSNIFKPKRKLKVVSTNNNRSVSTKPRQDEVDEILDKISRTGYDSLNKHEKEVLFRASKHEEN</sequence>
<keyword evidence="8" id="KW-0378">Hydrolase</keyword>
<keyword evidence="8" id="KW-0645">Protease</keyword>
<feature type="domain" description="DUF6576" evidence="7">
    <location>
        <begin position="234"/>
        <end position="268"/>
    </location>
</feature>
<dbReference type="AlphaFoldDB" id="A0A2H9VT11"/>
<dbReference type="InterPro" id="IPR046483">
    <property type="entry name" value="DUF6576"/>
</dbReference>
<evidence type="ECO:0000256" key="2">
    <source>
        <dbReference type="ARBA" id="ARBA00022692"/>
    </source>
</evidence>
<evidence type="ECO:0000256" key="4">
    <source>
        <dbReference type="ARBA" id="ARBA00023136"/>
    </source>
</evidence>
<dbReference type="InterPro" id="IPR022764">
    <property type="entry name" value="Peptidase_S54_rhomboid_dom"/>
</dbReference>
<dbReference type="RefSeq" id="WP_100340170.1">
    <property type="nucleotide sequence ID" value="NZ_PGFJ01000001.1"/>
</dbReference>
<evidence type="ECO:0000256" key="1">
    <source>
        <dbReference type="ARBA" id="ARBA00004141"/>
    </source>
</evidence>
<evidence type="ECO:0000313" key="8">
    <source>
        <dbReference type="EMBL" id="PJJ83944.1"/>
    </source>
</evidence>
<dbReference type="Pfam" id="PF01694">
    <property type="entry name" value="Rhomboid"/>
    <property type="match status" value="1"/>
</dbReference>
<feature type="transmembrane region" description="Helical" evidence="5">
    <location>
        <begin position="61"/>
        <end position="84"/>
    </location>
</feature>
<keyword evidence="2 5" id="KW-0812">Transmembrane</keyword>
<dbReference type="Gene3D" id="1.20.1540.10">
    <property type="entry name" value="Rhomboid-like"/>
    <property type="match status" value="1"/>
</dbReference>
<comment type="caution">
    <text evidence="8">The sequence shown here is derived from an EMBL/GenBank/DDBJ whole genome shotgun (WGS) entry which is preliminary data.</text>
</comment>
<reference evidence="8 9" key="1">
    <citation type="submission" date="2017-11" db="EMBL/GenBank/DDBJ databases">
        <title>Genomic Encyclopedia of Archaeal and Bacterial Type Strains, Phase II (KMG-II): From Individual Species to Whole Genera.</title>
        <authorList>
            <person name="Goeker M."/>
        </authorList>
    </citation>
    <scope>NUCLEOTIDE SEQUENCE [LARGE SCALE GENOMIC DNA]</scope>
    <source>
        <strain evidence="8 9">DSM 28175</strain>
    </source>
</reference>
<keyword evidence="4 5" id="KW-0472">Membrane</keyword>
<dbReference type="PANTHER" id="PTHR43066">
    <property type="entry name" value="RHOMBOID-RELATED PROTEIN"/>
    <property type="match status" value="1"/>
</dbReference>
<dbReference type="GO" id="GO:0004252">
    <property type="term" value="F:serine-type endopeptidase activity"/>
    <property type="evidence" value="ECO:0007669"/>
    <property type="project" value="InterPro"/>
</dbReference>
<evidence type="ECO:0000259" key="7">
    <source>
        <dbReference type="Pfam" id="PF20216"/>
    </source>
</evidence>
<dbReference type="InterPro" id="IPR035952">
    <property type="entry name" value="Rhomboid-like_sf"/>
</dbReference>
<evidence type="ECO:0000256" key="5">
    <source>
        <dbReference type="SAM" id="Phobius"/>
    </source>
</evidence>
<feature type="transmembrane region" description="Helical" evidence="5">
    <location>
        <begin position="124"/>
        <end position="144"/>
    </location>
</feature>
<keyword evidence="9" id="KW-1185">Reference proteome</keyword>
<dbReference type="Pfam" id="PF20216">
    <property type="entry name" value="DUF6576"/>
    <property type="match status" value="1"/>
</dbReference>
<feature type="transmembrane region" description="Helical" evidence="5">
    <location>
        <begin position="96"/>
        <end position="118"/>
    </location>
</feature>
<evidence type="ECO:0000256" key="3">
    <source>
        <dbReference type="ARBA" id="ARBA00022989"/>
    </source>
</evidence>
<dbReference type="GO" id="GO:0016020">
    <property type="term" value="C:membrane"/>
    <property type="evidence" value="ECO:0007669"/>
    <property type="project" value="UniProtKB-SubCell"/>
</dbReference>
<feature type="transmembrane region" description="Helical" evidence="5">
    <location>
        <begin position="179"/>
        <end position="196"/>
    </location>
</feature>
<proteinExistence type="predicted"/>